<gene>
    <name evidence="4" type="ORF">GCM10011410_19280</name>
</gene>
<evidence type="ECO:0000256" key="2">
    <source>
        <dbReference type="ARBA" id="ARBA00023002"/>
    </source>
</evidence>
<dbReference type="InterPro" id="IPR002347">
    <property type="entry name" value="SDR_fam"/>
</dbReference>
<keyword evidence="5" id="KW-1185">Reference proteome</keyword>
<dbReference type="RefSeq" id="WP_188673749.1">
    <property type="nucleotide sequence ID" value="NZ_BMJH01000002.1"/>
</dbReference>
<reference evidence="4" key="2">
    <citation type="submission" date="2020-09" db="EMBL/GenBank/DDBJ databases">
        <authorList>
            <person name="Sun Q."/>
            <person name="Zhou Y."/>
        </authorList>
    </citation>
    <scope>NUCLEOTIDE SEQUENCE</scope>
    <source>
        <strain evidence="4">CGMCC 1.15478</strain>
    </source>
</reference>
<dbReference type="EMBL" id="BMJH01000002">
    <property type="protein sequence ID" value="GGC66799.1"/>
    <property type="molecule type" value="Genomic_DNA"/>
</dbReference>
<dbReference type="InterPro" id="IPR036291">
    <property type="entry name" value="NAD(P)-bd_dom_sf"/>
</dbReference>
<proteinExistence type="inferred from homology"/>
<evidence type="ECO:0000313" key="5">
    <source>
        <dbReference type="Proteomes" id="UP000641514"/>
    </source>
</evidence>
<evidence type="ECO:0000256" key="3">
    <source>
        <dbReference type="RuleBase" id="RU000363"/>
    </source>
</evidence>
<reference evidence="4" key="1">
    <citation type="journal article" date="2014" name="Int. J. Syst. Evol. Microbiol.">
        <title>Complete genome sequence of Corynebacterium casei LMG S-19264T (=DSM 44701T), isolated from a smear-ripened cheese.</title>
        <authorList>
            <consortium name="US DOE Joint Genome Institute (JGI-PGF)"/>
            <person name="Walter F."/>
            <person name="Albersmeier A."/>
            <person name="Kalinowski J."/>
            <person name="Ruckert C."/>
        </authorList>
    </citation>
    <scope>NUCLEOTIDE SEQUENCE</scope>
    <source>
        <strain evidence="4">CGMCC 1.15478</strain>
    </source>
</reference>
<dbReference type="SUPFAM" id="SSF51735">
    <property type="entry name" value="NAD(P)-binding Rossmann-fold domains"/>
    <property type="match status" value="1"/>
</dbReference>
<dbReference type="PRINTS" id="PR00080">
    <property type="entry name" value="SDRFAMILY"/>
</dbReference>
<comment type="similarity">
    <text evidence="1 3">Belongs to the short-chain dehydrogenases/reductases (SDR) family.</text>
</comment>
<comment type="caution">
    <text evidence="4">The sequence shown here is derived from an EMBL/GenBank/DDBJ whole genome shotgun (WGS) entry which is preliminary data.</text>
</comment>
<evidence type="ECO:0000256" key="1">
    <source>
        <dbReference type="ARBA" id="ARBA00006484"/>
    </source>
</evidence>
<dbReference type="Proteomes" id="UP000641514">
    <property type="component" value="Unassembled WGS sequence"/>
</dbReference>
<dbReference type="Gene3D" id="3.40.50.720">
    <property type="entry name" value="NAD(P)-binding Rossmann-like Domain"/>
    <property type="match status" value="1"/>
</dbReference>
<dbReference type="AlphaFoldDB" id="A0A916XFH3"/>
<keyword evidence="2" id="KW-0560">Oxidoreductase</keyword>
<organism evidence="4 5">
    <name type="scientific">Hoyosella rhizosphaerae</name>
    <dbReference type="NCBI Taxonomy" id="1755582"/>
    <lineage>
        <taxon>Bacteria</taxon>
        <taxon>Bacillati</taxon>
        <taxon>Actinomycetota</taxon>
        <taxon>Actinomycetes</taxon>
        <taxon>Mycobacteriales</taxon>
        <taxon>Hoyosellaceae</taxon>
        <taxon>Hoyosella</taxon>
    </lineage>
</organism>
<dbReference type="GO" id="GO:0016616">
    <property type="term" value="F:oxidoreductase activity, acting on the CH-OH group of donors, NAD or NADP as acceptor"/>
    <property type="evidence" value="ECO:0007669"/>
    <property type="project" value="TreeGrafter"/>
</dbReference>
<evidence type="ECO:0000313" key="4">
    <source>
        <dbReference type="EMBL" id="GGC66799.1"/>
    </source>
</evidence>
<protein>
    <submittedName>
        <fullName evidence="4">Short chain dehydrogenase/reductase</fullName>
    </submittedName>
</protein>
<name>A0A916XFH3_9ACTN</name>
<dbReference type="PANTHER" id="PTHR24322:SF736">
    <property type="entry name" value="RETINOL DEHYDROGENASE 10"/>
    <property type="match status" value="1"/>
</dbReference>
<sequence length="286" mass="29886">MIRRYPPIPLGSAVVVVTGGAQGVGRATAAQLHELGAIVWIGDSDIDAAEAVAHDLGPGTFAFPLDVKSRDSWHAFRDHVVALHDHIDILVNNAEIISAGPFLDEGDDLSRAVIDTNLVGLILGMRTVLPAMVADGRGHVVNVASLAGKAPIPGLSVYNASQYAAVGLTASVREEMRPAGVSVSAVLPCAVTASPPSASSLFRGLPTATPDEVAEAIIRNCFTRKPEVAVPRYTAMWDLVNAVVPGPILRTALRLLGNDRLLTSGAGVNRSRHLMPTGAGPHADFK</sequence>
<dbReference type="CDD" id="cd05233">
    <property type="entry name" value="SDR_c"/>
    <property type="match status" value="1"/>
</dbReference>
<dbReference type="PRINTS" id="PR00081">
    <property type="entry name" value="GDHRDH"/>
</dbReference>
<dbReference type="PANTHER" id="PTHR24322">
    <property type="entry name" value="PKSB"/>
    <property type="match status" value="1"/>
</dbReference>
<accession>A0A916XFH3</accession>
<dbReference type="Pfam" id="PF00106">
    <property type="entry name" value="adh_short"/>
    <property type="match status" value="1"/>
</dbReference>